<evidence type="ECO:0000256" key="1">
    <source>
        <dbReference type="SAM" id="Phobius"/>
    </source>
</evidence>
<gene>
    <name evidence="2" type="ORF">JNE38_08995</name>
</gene>
<evidence type="ECO:0000313" key="2">
    <source>
        <dbReference type="EMBL" id="QRG69248.1"/>
    </source>
</evidence>
<dbReference type="InterPro" id="IPR010718">
    <property type="entry name" value="DUF1294"/>
</dbReference>
<accession>A0ABX7FU60</accession>
<organism evidence="2 3">
    <name type="scientific">Brevibacillus choshinensis</name>
    <dbReference type="NCBI Taxonomy" id="54911"/>
    <lineage>
        <taxon>Bacteria</taxon>
        <taxon>Bacillati</taxon>
        <taxon>Bacillota</taxon>
        <taxon>Bacilli</taxon>
        <taxon>Bacillales</taxon>
        <taxon>Paenibacillaceae</taxon>
        <taxon>Brevibacillus</taxon>
    </lineage>
</organism>
<feature type="transmembrane region" description="Helical" evidence="1">
    <location>
        <begin position="12"/>
        <end position="29"/>
    </location>
</feature>
<evidence type="ECO:0000313" key="3">
    <source>
        <dbReference type="Proteomes" id="UP000596248"/>
    </source>
</evidence>
<keyword evidence="1" id="KW-0812">Transmembrane</keyword>
<dbReference type="EMBL" id="CP069127">
    <property type="protein sequence ID" value="QRG69248.1"/>
    <property type="molecule type" value="Genomic_DNA"/>
</dbReference>
<protein>
    <submittedName>
        <fullName evidence="2">DUF1294 domain-containing protein</fullName>
    </submittedName>
</protein>
<feature type="transmembrane region" description="Helical" evidence="1">
    <location>
        <begin position="96"/>
        <end position="114"/>
    </location>
</feature>
<dbReference type="Proteomes" id="UP000596248">
    <property type="component" value="Chromosome"/>
</dbReference>
<dbReference type="Pfam" id="PF06961">
    <property type="entry name" value="DUF1294"/>
    <property type="match status" value="1"/>
</dbReference>
<feature type="transmembrane region" description="Helical" evidence="1">
    <location>
        <begin position="65"/>
        <end position="84"/>
    </location>
</feature>
<reference evidence="2 3" key="1">
    <citation type="submission" date="2021-01" db="EMBL/GenBank/DDBJ databases">
        <title>Identification of strong promoters based on the transcriptome of Brevibacillus choshinensis.</title>
        <authorList>
            <person name="Yao D."/>
            <person name="Zhang K."/>
            <person name="Wu J."/>
        </authorList>
    </citation>
    <scope>NUCLEOTIDE SEQUENCE [LARGE SCALE GENOMIC DNA]</scope>
    <source>
        <strain evidence="2 3">HPD31-SP3</strain>
    </source>
</reference>
<proteinExistence type="predicted"/>
<keyword evidence="3" id="KW-1185">Reference proteome</keyword>
<name>A0ABX7FU60_BRECH</name>
<keyword evidence="1" id="KW-0472">Membrane</keyword>
<dbReference type="RefSeq" id="WP_203356242.1">
    <property type="nucleotide sequence ID" value="NZ_CP069127.1"/>
</dbReference>
<keyword evidence="1" id="KW-1133">Transmembrane helix</keyword>
<sequence length="118" mass="13005">MFHRQLVTHKRNRNLILVLGWALMLVGFATPVLWMAGAGGLLLNGYAYALMAADKRLAPKRGFRIPEASLLIMAILGGGIGALAGMLGHRHKTKHVSFMIVVPVFCILQLFLLLQVMR</sequence>